<name>A0A2P2NRH3_RHIMU</name>
<sequence length="58" mass="6791">MVLLNLVLSFFIENDIISKPDPSPFVNLHGKLQVPHQCPVLSFCFLYHQCLFLLIYWV</sequence>
<protein>
    <submittedName>
        <fullName evidence="1">Uncharacterized protein</fullName>
    </submittedName>
</protein>
<dbReference type="AlphaFoldDB" id="A0A2P2NRH3"/>
<organism evidence="1">
    <name type="scientific">Rhizophora mucronata</name>
    <name type="common">Asiatic mangrove</name>
    <dbReference type="NCBI Taxonomy" id="61149"/>
    <lineage>
        <taxon>Eukaryota</taxon>
        <taxon>Viridiplantae</taxon>
        <taxon>Streptophyta</taxon>
        <taxon>Embryophyta</taxon>
        <taxon>Tracheophyta</taxon>
        <taxon>Spermatophyta</taxon>
        <taxon>Magnoliopsida</taxon>
        <taxon>eudicotyledons</taxon>
        <taxon>Gunneridae</taxon>
        <taxon>Pentapetalae</taxon>
        <taxon>rosids</taxon>
        <taxon>fabids</taxon>
        <taxon>Malpighiales</taxon>
        <taxon>Rhizophoraceae</taxon>
        <taxon>Rhizophora</taxon>
    </lineage>
</organism>
<reference evidence="1" key="1">
    <citation type="submission" date="2018-02" db="EMBL/GenBank/DDBJ databases">
        <title>Rhizophora mucronata_Transcriptome.</title>
        <authorList>
            <person name="Meera S.P."/>
            <person name="Sreeshan A."/>
            <person name="Augustine A."/>
        </authorList>
    </citation>
    <scope>NUCLEOTIDE SEQUENCE</scope>
    <source>
        <tissue evidence="1">Leaf</tissue>
    </source>
</reference>
<evidence type="ECO:0000313" key="1">
    <source>
        <dbReference type="EMBL" id="MBX45063.1"/>
    </source>
</evidence>
<dbReference type="EMBL" id="GGEC01064579">
    <property type="protein sequence ID" value="MBX45063.1"/>
    <property type="molecule type" value="Transcribed_RNA"/>
</dbReference>
<proteinExistence type="predicted"/>
<accession>A0A2P2NRH3</accession>